<dbReference type="Pfam" id="PF10946">
    <property type="entry name" value="DUF2625"/>
    <property type="match status" value="1"/>
</dbReference>
<dbReference type="InterPro" id="IPR021239">
    <property type="entry name" value="DUF2625"/>
</dbReference>
<sequence length="47" mass="4567">MVLHCGGLILGDVLGGVFALNGARPADSGRPGGPGEIIHFAPDAGAL</sequence>
<evidence type="ECO:0000313" key="1">
    <source>
        <dbReference type="EMBL" id="WUQ10381.1"/>
    </source>
</evidence>
<dbReference type="RefSeq" id="WP_328959939.1">
    <property type="nucleotide sequence ID" value="NZ_CP108090.1"/>
</dbReference>
<name>A0ABZ1T4W5_STRVG</name>
<evidence type="ECO:0000313" key="2">
    <source>
        <dbReference type="Proteomes" id="UP001432039"/>
    </source>
</evidence>
<dbReference type="EMBL" id="CP108090">
    <property type="protein sequence ID" value="WUQ10381.1"/>
    <property type="molecule type" value="Genomic_DNA"/>
</dbReference>
<proteinExistence type="predicted"/>
<gene>
    <name evidence="1" type="ORF">OG517_02440</name>
</gene>
<keyword evidence="2" id="KW-1185">Reference proteome</keyword>
<accession>A0ABZ1T4W5</accession>
<organism evidence="1 2">
    <name type="scientific">Streptomyces virginiae</name>
    <name type="common">Streptomyces cinnamonensis</name>
    <dbReference type="NCBI Taxonomy" id="1961"/>
    <lineage>
        <taxon>Bacteria</taxon>
        <taxon>Bacillati</taxon>
        <taxon>Actinomycetota</taxon>
        <taxon>Actinomycetes</taxon>
        <taxon>Kitasatosporales</taxon>
        <taxon>Streptomycetaceae</taxon>
        <taxon>Streptomyces</taxon>
    </lineage>
</organism>
<protein>
    <submittedName>
        <fullName evidence="1">DUF2625 family protein</fullName>
    </submittedName>
</protein>
<reference evidence="1" key="1">
    <citation type="submission" date="2022-10" db="EMBL/GenBank/DDBJ databases">
        <title>The complete genomes of actinobacterial strains from the NBC collection.</title>
        <authorList>
            <person name="Joergensen T.S."/>
            <person name="Alvarez Arevalo M."/>
            <person name="Sterndorff E.B."/>
            <person name="Faurdal D."/>
            <person name="Vuksanovic O."/>
            <person name="Mourched A.-S."/>
            <person name="Charusanti P."/>
            <person name="Shaw S."/>
            <person name="Blin K."/>
            <person name="Weber T."/>
        </authorList>
    </citation>
    <scope>NUCLEOTIDE SEQUENCE</scope>
    <source>
        <strain evidence="1">NBC_00248</strain>
    </source>
</reference>
<dbReference type="Proteomes" id="UP001432039">
    <property type="component" value="Chromosome"/>
</dbReference>